<evidence type="ECO:0000256" key="1">
    <source>
        <dbReference type="ARBA" id="ARBA00010140"/>
    </source>
</evidence>
<comment type="similarity">
    <text evidence="1">Belongs to the helicase family. SKI2 subfamily.</text>
</comment>
<evidence type="ECO:0000259" key="13">
    <source>
        <dbReference type="PROSITE" id="PS51194"/>
    </source>
</evidence>
<dbReference type="Gene3D" id="3.40.50.300">
    <property type="entry name" value="P-loop containing nucleotide triphosphate hydrolases"/>
    <property type="match status" value="2"/>
</dbReference>
<dbReference type="GO" id="GO:0016787">
    <property type="term" value="F:hydrolase activity"/>
    <property type="evidence" value="ECO:0007669"/>
    <property type="project" value="UniProtKB-KW"/>
</dbReference>
<dbReference type="InterPro" id="IPR004179">
    <property type="entry name" value="Sec63-dom"/>
</dbReference>
<name>A0A0N1H542_9EURO</name>
<dbReference type="InterPro" id="IPR001650">
    <property type="entry name" value="Helicase_C-like"/>
</dbReference>
<dbReference type="FunFam" id="1.10.3380.10:FF:000012">
    <property type="entry name" value="DEAD/DEAH box DNA helicase"/>
    <property type="match status" value="1"/>
</dbReference>
<dbReference type="PROSITE" id="PS51194">
    <property type="entry name" value="HELICASE_CTER"/>
    <property type="match status" value="1"/>
</dbReference>
<keyword evidence="3" id="KW-0378">Hydrolase</keyword>
<dbReference type="AlphaFoldDB" id="A0A0N1H542"/>
<reference evidence="14 15" key="1">
    <citation type="submission" date="2015-06" db="EMBL/GenBank/DDBJ databases">
        <title>Draft genome of the ant-associated black yeast Phialophora attae CBS 131958.</title>
        <authorList>
            <person name="Moreno L.F."/>
            <person name="Stielow B.J."/>
            <person name="de Hoog S."/>
            <person name="Vicente V.A."/>
            <person name="Weiss V.A."/>
            <person name="de Vries M."/>
            <person name="Cruz L.M."/>
            <person name="Souza E.M."/>
        </authorList>
    </citation>
    <scope>NUCLEOTIDE SEQUENCE [LARGE SCALE GENOMIC DNA]</scope>
    <source>
        <strain evidence="14 15">CBS 131958</strain>
    </source>
</reference>
<dbReference type="SMART" id="SM00490">
    <property type="entry name" value="HELICc"/>
    <property type="match status" value="1"/>
</dbReference>
<dbReference type="Proteomes" id="UP000038010">
    <property type="component" value="Unassembled WGS sequence"/>
</dbReference>
<feature type="domain" description="Helicase ATP-binding" evidence="12">
    <location>
        <begin position="101"/>
        <end position="275"/>
    </location>
</feature>
<evidence type="ECO:0000256" key="10">
    <source>
        <dbReference type="ARBA" id="ARBA00048988"/>
    </source>
</evidence>
<evidence type="ECO:0000256" key="5">
    <source>
        <dbReference type="ARBA" id="ARBA00022840"/>
    </source>
</evidence>
<protein>
    <recommendedName>
        <fullName evidence="9">DNA 3'-5' helicase</fullName>
        <ecNumber evidence="9">5.6.2.4</ecNumber>
    </recommendedName>
</protein>
<evidence type="ECO:0000256" key="9">
    <source>
        <dbReference type="ARBA" id="ARBA00034808"/>
    </source>
</evidence>
<evidence type="ECO:0000256" key="7">
    <source>
        <dbReference type="ARBA" id="ARBA00023254"/>
    </source>
</evidence>
<gene>
    <name evidence="14" type="ORF">AB675_10554</name>
</gene>
<dbReference type="SUPFAM" id="SSF46785">
    <property type="entry name" value="Winged helix' DNA-binding domain"/>
    <property type="match status" value="1"/>
</dbReference>
<dbReference type="VEuPathDB" id="FungiDB:AB675_10554"/>
<evidence type="ECO:0000259" key="12">
    <source>
        <dbReference type="PROSITE" id="PS51192"/>
    </source>
</evidence>
<dbReference type="InterPro" id="IPR057842">
    <property type="entry name" value="WH_MER3"/>
</dbReference>
<organism evidence="14 15">
    <name type="scientific">Cyphellophora attinorum</name>
    <dbReference type="NCBI Taxonomy" id="1664694"/>
    <lineage>
        <taxon>Eukaryota</taxon>
        <taxon>Fungi</taxon>
        <taxon>Dikarya</taxon>
        <taxon>Ascomycota</taxon>
        <taxon>Pezizomycotina</taxon>
        <taxon>Eurotiomycetes</taxon>
        <taxon>Chaetothyriomycetidae</taxon>
        <taxon>Chaetothyriales</taxon>
        <taxon>Cyphellophoraceae</taxon>
        <taxon>Cyphellophora</taxon>
    </lineage>
</organism>
<evidence type="ECO:0000256" key="2">
    <source>
        <dbReference type="ARBA" id="ARBA00022741"/>
    </source>
</evidence>
<dbReference type="Gene3D" id="1.10.10.10">
    <property type="entry name" value="Winged helix-like DNA-binding domain superfamily/Winged helix DNA-binding domain"/>
    <property type="match status" value="1"/>
</dbReference>
<keyword evidence="4 14" id="KW-0347">Helicase</keyword>
<feature type="domain" description="Helicase C-terminal" evidence="13">
    <location>
        <begin position="315"/>
        <end position="503"/>
    </location>
</feature>
<dbReference type="PANTHER" id="PTHR47835:SF3">
    <property type="entry name" value="HELICASE FOR MEIOSIS 1"/>
    <property type="match status" value="1"/>
</dbReference>
<evidence type="ECO:0000256" key="6">
    <source>
        <dbReference type="ARBA" id="ARBA00023235"/>
    </source>
</evidence>
<keyword evidence="5" id="KW-0067">ATP-binding</keyword>
<comment type="catalytic activity">
    <reaction evidence="8">
        <text>Couples ATP hydrolysis with the unwinding of duplex DNA by translocating in the 3'-5' direction.</text>
        <dbReference type="EC" id="5.6.2.4"/>
    </reaction>
</comment>
<keyword evidence="2" id="KW-0547">Nucleotide-binding</keyword>
<dbReference type="EC" id="5.6.2.4" evidence="9"/>
<accession>A0A0N1H542</accession>
<dbReference type="FunFam" id="1.10.10.10:FF:000012">
    <property type="entry name" value="U5 small nuclear ribonucleoprotein helicase"/>
    <property type="match status" value="1"/>
</dbReference>
<dbReference type="SUPFAM" id="SSF52540">
    <property type="entry name" value="P-loop containing nucleoside triphosphate hydrolases"/>
    <property type="match status" value="1"/>
</dbReference>
<evidence type="ECO:0000256" key="4">
    <source>
        <dbReference type="ARBA" id="ARBA00022806"/>
    </source>
</evidence>
<dbReference type="GO" id="GO:0005524">
    <property type="term" value="F:ATP binding"/>
    <property type="evidence" value="ECO:0007669"/>
    <property type="project" value="UniProtKB-KW"/>
</dbReference>
<dbReference type="InterPro" id="IPR011545">
    <property type="entry name" value="DEAD/DEAH_box_helicase_dom"/>
</dbReference>
<dbReference type="SUPFAM" id="SSF158702">
    <property type="entry name" value="Sec63 N-terminal domain-like"/>
    <property type="match status" value="1"/>
</dbReference>
<dbReference type="GO" id="GO:0051321">
    <property type="term" value="P:meiotic cell cycle"/>
    <property type="evidence" value="ECO:0007669"/>
    <property type="project" value="UniProtKB-KW"/>
</dbReference>
<dbReference type="CDD" id="cd18795">
    <property type="entry name" value="SF2_C_Ski2"/>
    <property type="match status" value="1"/>
</dbReference>
<keyword evidence="15" id="KW-1185">Reference proteome</keyword>
<dbReference type="SMART" id="SM00973">
    <property type="entry name" value="Sec63"/>
    <property type="match status" value="1"/>
</dbReference>
<dbReference type="EMBL" id="LFJN01000011">
    <property type="protein sequence ID" value="KPI40706.1"/>
    <property type="molecule type" value="Genomic_DNA"/>
</dbReference>
<keyword evidence="6" id="KW-0413">Isomerase</keyword>
<comment type="caution">
    <text evidence="14">The sequence shown here is derived from an EMBL/GenBank/DDBJ whole genome shotgun (WGS) entry which is preliminary data.</text>
</comment>
<dbReference type="InterPro" id="IPR027417">
    <property type="entry name" value="P-loop_NTPase"/>
</dbReference>
<sequence>MNLDDFDRQLLAEVEQASSPTVAALQSRKRYLQGNGSEEQIKRRKTQAQARDQVPAPSFNLRHAPPMARGIQLVCTSQMPDRVSAIFPYEILNAVQSKCFPVAFESNDNLVVSAPTGSGKTVVMELAICRLVMETRNADFKVIYQAPTKSLCSERYHDWSKKFKLLGLDVAELTGDTSNDHLRQVQQARIIITTPEKWDSITRKWRDNRRLLDMIKLFLVDEVHILKDSRGATLEAVVSRMKSIGTQVRFIALSATVPNSEDIAAWLGKSPEQSTQPARIEVFDESFRPVRLEKHVYGFQYGNNDFSLDNHLRKQVPDMIIKHSKKKATMVFCMTRKSALQTAQTLAEAWRNSERHQLPWPAPRQIIVVGDTVLRDTVQAGVAFHHGGLSVEDRHAVEQGFLQGFITVICSTSTLAVGVNLPCYLVVLQGTTTWATNAMQSYSDLEVMQMLGRAGRPQFEQSACAVILTREQHVSRYQKMVSGQELLESTLHLNLVEHLNAEIGLGTIRSMALAQKWLASTFLRVRVMRNPGHYQLEETNSHVGTDEMLQQWCEKDIQALLHANMVEDSGRLKCTELGDAMAKYYVNFDTMKIFTAIPPKAKLREILSALTRAAEFSEMRLRSGEKSYYKELNKKSEIMFPVNVDIALPEHKVSIILQAELGGASQPDGENFRKHHQQHSTERLVIFSHANRLIRCIIDCQIYMKDSVSVRNALELGRCIAAKVWDSTPRQLKQVPEIGDVLCRKLASQGINSIEKLLAKEAYQIEMAVGKTQPFGTRLLAKLQSYPRLRVSIKEMGREIKRGHGATLRLRVDVGFLNTKTPTYFHKTPVYVCFVVEDSNGNLLDFRRFSAGKLESEPILLSAVAEQPLTHVGCSVMCDEIVGTAMHAELKVSGIPDAVFPAGIKSRPGPRDVDHPAIQKASQVATAFDDDDIEDADLLAATEPQ</sequence>
<dbReference type="GeneID" id="28731214"/>
<feature type="region of interest" description="Disordered" evidence="11">
    <location>
        <begin position="34"/>
        <end position="61"/>
    </location>
</feature>
<dbReference type="InterPro" id="IPR014001">
    <property type="entry name" value="Helicase_ATP-bd"/>
</dbReference>
<evidence type="ECO:0000256" key="8">
    <source>
        <dbReference type="ARBA" id="ARBA00034617"/>
    </source>
</evidence>
<evidence type="ECO:0000313" key="14">
    <source>
        <dbReference type="EMBL" id="KPI40706.1"/>
    </source>
</evidence>
<dbReference type="PANTHER" id="PTHR47835">
    <property type="entry name" value="HFM1, ATP DEPENDENT DNA HELICASE HOMOLOG"/>
    <property type="match status" value="1"/>
</dbReference>
<dbReference type="PROSITE" id="PS51192">
    <property type="entry name" value="HELICASE_ATP_BIND_1"/>
    <property type="match status" value="1"/>
</dbReference>
<evidence type="ECO:0000256" key="3">
    <source>
        <dbReference type="ARBA" id="ARBA00022801"/>
    </source>
</evidence>
<evidence type="ECO:0000256" key="11">
    <source>
        <dbReference type="SAM" id="MobiDB-lite"/>
    </source>
</evidence>
<dbReference type="Gene3D" id="1.10.3380.10">
    <property type="entry name" value="Sec63 N-terminal domain-like domain"/>
    <property type="match status" value="1"/>
</dbReference>
<dbReference type="InterPro" id="IPR052247">
    <property type="entry name" value="Meiotic_Crossover_Helicase"/>
</dbReference>
<dbReference type="SMART" id="SM00487">
    <property type="entry name" value="DEXDc"/>
    <property type="match status" value="1"/>
</dbReference>
<dbReference type="GO" id="GO:0043138">
    <property type="term" value="F:3'-5' DNA helicase activity"/>
    <property type="evidence" value="ECO:0007669"/>
    <property type="project" value="UniProtKB-EC"/>
</dbReference>
<dbReference type="InterPro" id="IPR036390">
    <property type="entry name" value="WH_DNA-bd_sf"/>
</dbReference>
<dbReference type="Pfam" id="PF00271">
    <property type="entry name" value="Helicase_C"/>
    <property type="match status" value="1"/>
</dbReference>
<dbReference type="Pfam" id="PF00270">
    <property type="entry name" value="DEAD"/>
    <property type="match status" value="1"/>
</dbReference>
<proteinExistence type="inferred from homology"/>
<dbReference type="GO" id="GO:0003676">
    <property type="term" value="F:nucleic acid binding"/>
    <property type="evidence" value="ECO:0007669"/>
    <property type="project" value="InterPro"/>
</dbReference>
<dbReference type="Pfam" id="PF23445">
    <property type="entry name" value="WHD_SNRNP200"/>
    <property type="match status" value="1"/>
</dbReference>
<evidence type="ECO:0000313" key="15">
    <source>
        <dbReference type="Proteomes" id="UP000038010"/>
    </source>
</evidence>
<dbReference type="STRING" id="1664694.A0A0N1H542"/>
<keyword evidence="7" id="KW-0469">Meiosis</keyword>
<dbReference type="Pfam" id="PF02889">
    <property type="entry name" value="Sec63"/>
    <property type="match status" value="1"/>
</dbReference>
<dbReference type="RefSeq" id="XP_018000669.1">
    <property type="nucleotide sequence ID" value="XM_018139334.1"/>
</dbReference>
<dbReference type="InterPro" id="IPR036388">
    <property type="entry name" value="WH-like_DNA-bd_sf"/>
</dbReference>
<comment type="catalytic activity">
    <reaction evidence="10">
        <text>ATP + H2O = ADP + phosphate + H(+)</text>
        <dbReference type="Rhea" id="RHEA:13065"/>
        <dbReference type="ChEBI" id="CHEBI:15377"/>
        <dbReference type="ChEBI" id="CHEBI:15378"/>
        <dbReference type="ChEBI" id="CHEBI:30616"/>
        <dbReference type="ChEBI" id="CHEBI:43474"/>
        <dbReference type="ChEBI" id="CHEBI:456216"/>
        <dbReference type="EC" id="5.6.2.4"/>
    </reaction>
</comment>
<dbReference type="OrthoDB" id="5575at2759"/>